<comment type="function">
    <text evidence="6 9">Nucleoside triphosphate pyrophosphatase that hydrolyzes 7-methyl-GTP (m(7)GTP). May have a dual role in cell division arrest and in preventing the incorporation of modified nucleotides into cellular nucleic acids.</text>
</comment>
<organism evidence="11 12">
    <name type="scientific">Vreelandella titanicae BH1</name>
    <dbReference type="NCBI Taxonomy" id="1204738"/>
    <lineage>
        <taxon>Bacteria</taxon>
        <taxon>Pseudomonadati</taxon>
        <taxon>Pseudomonadota</taxon>
        <taxon>Gammaproteobacteria</taxon>
        <taxon>Oceanospirillales</taxon>
        <taxon>Halomonadaceae</taxon>
        <taxon>Vreelandella</taxon>
    </lineage>
</organism>
<evidence type="ECO:0000313" key="12">
    <source>
        <dbReference type="Proteomes" id="UP000011651"/>
    </source>
</evidence>
<keyword evidence="4 9" id="KW-0546">Nucleotide metabolism</keyword>
<gene>
    <name evidence="11" type="ORF">HALTITAN_0648</name>
</gene>
<sequence length="245" mass="26997">MGTIRSFRYTLLLCRPTSATTLARSYTVTSPAMTEPSSTQSSTAQSLSTENTELVLASSSRWRRELLDRLQLPYRCHSPDIDETPHNGETPHALVHRLALSKANAVSAHFPHHCIIGSDQVAVFEGDILGKPHTTEKACANLARFSGQRVTFLTGLALLDTRHQRHQVHVEPFEVVFRTLSTQEIENYVTKEQPLDSAGSFRMEGLGIALFERLEGRDPSALIGLPLIALCDMLRQAGLDPLGAP</sequence>
<dbReference type="FunFam" id="3.90.950.10:FF:000005">
    <property type="entry name" value="7-methyl-GTP pyrophosphatase"/>
    <property type="match status" value="1"/>
</dbReference>
<dbReference type="GO" id="GO:0047429">
    <property type="term" value="F:nucleoside triphosphate diphosphatase activity"/>
    <property type="evidence" value="ECO:0007669"/>
    <property type="project" value="InterPro"/>
</dbReference>
<evidence type="ECO:0000256" key="4">
    <source>
        <dbReference type="ARBA" id="ARBA00023080"/>
    </source>
</evidence>
<comment type="caution">
    <text evidence="11">The sequence shown here is derived from an EMBL/GenBank/DDBJ whole genome shotgun (WGS) entry which is preliminary data.</text>
</comment>
<comment type="similarity">
    <text evidence="7 9">Belongs to the Maf family. YceF subfamily.</text>
</comment>
<dbReference type="GO" id="GO:0009117">
    <property type="term" value="P:nucleotide metabolic process"/>
    <property type="evidence" value="ECO:0007669"/>
    <property type="project" value="UniProtKB-KW"/>
</dbReference>
<dbReference type="CDD" id="cd00555">
    <property type="entry name" value="Maf"/>
    <property type="match status" value="1"/>
</dbReference>
<feature type="site" description="Important for substrate specificity" evidence="9">
    <location>
        <position position="62"/>
    </location>
</feature>
<dbReference type="InterPro" id="IPR029001">
    <property type="entry name" value="ITPase-like_fam"/>
</dbReference>
<evidence type="ECO:0000256" key="7">
    <source>
        <dbReference type="ARBA" id="ARBA00060749"/>
    </source>
</evidence>
<evidence type="ECO:0000256" key="8">
    <source>
        <dbReference type="ARBA" id="ARBA00068163"/>
    </source>
</evidence>
<keyword evidence="2 9" id="KW-0963">Cytoplasm</keyword>
<keyword evidence="3 9" id="KW-0378">Hydrolase</keyword>
<evidence type="ECO:0000256" key="6">
    <source>
        <dbReference type="ARBA" id="ARBA00053369"/>
    </source>
</evidence>
<feature type="region of interest" description="Disordered" evidence="10">
    <location>
        <begin position="29"/>
        <end position="50"/>
    </location>
</feature>
<evidence type="ECO:0000256" key="10">
    <source>
        <dbReference type="SAM" id="MobiDB-lite"/>
    </source>
</evidence>
<dbReference type="NCBIfam" id="TIGR00172">
    <property type="entry name" value="maf"/>
    <property type="match status" value="1"/>
</dbReference>
<protein>
    <recommendedName>
        <fullName evidence="8 9">7-methyl-GTP pyrophosphatase</fullName>
        <shortName evidence="9">m(7)GTP pyrophosphatase</shortName>
        <ecNumber evidence="9">3.6.1.-</ecNumber>
    </recommendedName>
</protein>
<dbReference type="EMBL" id="AOPO01000002">
    <property type="protein sequence ID" value="ELY22100.1"/>
    <property type="molecule type" value="Genomic_DNA"/>
</dbReference>
<evidence type="ECO:0000256" key="1">
    <source>
        <dbReference type="ARBA" id="ARBA00004496"/>
    </source>
</evidence>
<feature type="active site" description="Proton acceptor" evidence="9">
    <location>
        <position position="119"/>
    </location>
</feature>
<dbReference type="PANTHER" id="PTHR43213">
    <property type="entry name" value="BIFUNCTIONAL DTTP/UTP PYROPHOSPHATASE/METHYLTRANSFERASE PROTEIN-RELATED"/>
    <property type="match status" value="1"/>
</dbReference>
<dbReference type="EC" id="3.6.1.-" evidence="9"/>
<comment type="catalytic activity">
    <reaction evidence="5 9">
        <text>N(7)-methyl-GTP + H2O = N(7)-methyl-GMP + diphosphate + H(+)</text>
        <dbReference type="Rhea" id="RHEA:58744"/>
        <dbReference type="ChEBI" id="CHEBI:15377"/>
        <dbReference type="ChEBI" id="CHEBI:15378"/>
        <dbReference type="ChEBI" id="CHEBI:33019"/>
        <dbReference type="ChEBI" id="CHEBI:58285"/>
        <dbReference type="ChEBI" id="CHEBI:87133"/>
    </reaction>
</comment>
<feature type="compositionally biased region" description="Low complexity" evidence="10">
    <location>
        <begin position="37"/>
        <end position="49"/>
    </location>
</feature>
<comment type="cofactor">
    <cofactor evidence="9">
        <name>a divalent metal cation</name>
        <dbReference type="ChEBI" id="CHEBI:60240"/>
    </cofactor>
</comment>
<evidence type="ECO:0000256" key="2">
    <source>
        <dbReference type="ARBA" id="ARBA00022490"/>
    </source>
</evidence>
<proteinExistence type="inferred from homology"/>
<dbReference type="Proteomes" id="UP000011651">
    <property type="component" value="Unassembled WGS sequence"/>
</dbReference>
<accession>L9UAY9</accession>
<name>L9UAY9_9GAMM</name>
<comment type="caution">
    <text evidence="9">Lacks conserved residue(s) required for the propagation of feature annotation.</text>
</comment>
<dbReference type="GO" id="GO:0005737">
    <property type="term" value="C:cytoplasm"/>
    <property type="evidence" value="ECO:0007669"/>
    <property type="project" value="UniProtKB-SubCell"/>
</dbReference>
<feature type="site" description="Important for substrate specificity" evidence="9">
    <location>
        <position position="120"/>
    </location>
</feature>
<evidence type="ECO:0000256" key="3">
    <source>
        <dbReference type="ARBA" id="ARBA00022801"/>
    </source>
</evidence>
<evidence type="ECO:0000313" key="11">
    <source>
        <dbReference type="EMBL" id="ELY22100.1"/>
    </source>
</evidence>
<evidence type="ECO:0000256" key="9">
    <source>
        <dbReference type="HAMAP-Rule" id="MF_00528"/>
    </source>
</evidence>
<dbReference type="AlphaFoldDB" id="L9UAY9"/>
<dbReference type="HAMAP" id="MF_00528">
    <property type="entry name" value="Maf"/>
    <property type="match status" value="1"/>
</dbReference>
<dbReference type="PATRIC" id="fig|1204738.3.peg.959"/>
<dbReference type="Pfam" id="PF02545">
    <property type="entry name" value="Maf"/>
    <property type="match status" value="1"/>
</dbReference>
<feature type="site" description="Important for substrate specificity" evidence="9">
    <location>
        <position position="204"/>
    </location>
</feature>
<dbReference type="Gene3D" id="3.90.950.10">
    <property type="match status" value="1"/>
</dbReference>
<evidence type="ECO:0000256" key="5">
    <source>
        <dbReference type="ARBA" id="ARBA00050213"/>
    </source>
</evidence>
<comment type="subcellular location">
    <subcellularLocation>
        <location evidence="1 9">Cytoplasm</location>
    </subcellularLocation>
</comment>
<dbReference type="PANTHER" id="PTHR43213:SF10">
    <property type="entry name" value="7-METHYL-GTP PYROPHOSPHATASE"/>
    <property type="match status" value="1"/>
</dbReference>
<dbReference type="InterPro" id="IPR003697">
    <property type="entry name" value="Maf-like"/>
</dbReference>
<reference evidence="11 12" key="1">
    <citation type="journal article" date="2013" name="Genome Announc.">
        <title>Draft Genome of the Marine Gammaproteobacterium Halomonas titanicae.</title>
        <authorList>
            <person name="Sanchez-Porro C."/>
            <person name="de la Haba R.R."/>
            <person name="Cruz-Hernandez N."/>
            <person name="Gonzalez J.M."/>
            <person name="Reyes-Guirao C."/>
            <person name="Navarro-Sampedro L."/>
            <person name="Carballo M."/>
            <person name="Ventosa A."/>
        </authorList>
    </citation>
    <scope>NUCLEOTIDE SEQUENCE [LARGE SCALE GENOMIC DNA]</scope>
    <source>
        <strain evidence="11 12">BH1</strain>
    </source>
</reference>
<dbReference type="SUPFAM" id="SSF52972">
    <property type="entry name" value="ITPase-like"/>
    <property type="match status" value="1"/>
</dbReference>